<gene>
    <name evidence="1" type="ORF">ENJ40_01285</name>
</gene>
<evidence type="ECO:0000313" key="1">
    <source>
        <dbReference type="EMBL" id="HFC97079.1"/>
    </source>
</evidence>
<dbReference type="Proteomes" id="UP000886043">
    <property type="component" value="Unassembled WGS sequence"/>
</dbReference>
<proteinExistence type="predicted"/>
<accession>A0A7C3GFV3</accession>
<comment type="caution">
    <text evidence="1">The sequence shown here is derived from an EMBL/GenBank/DDBJ whole genome shotgun (WGS) entry which is preliminary data.</text>
</comment>
<reference evidence="1" key="1">
    <citation type="journal article" date="2020" name="mSystems">
        <title>Genome- and Community-Level Interaction Insights into Carbon Utilization and Element Cycling Functions of Hydrothermarchaeota in Hydrothermal Sediment.</title>
        <authorList>
            <person name="Zhou Z."/>
            <person name="Liu Y."/>
            <person name="Xu W."/>
            <person name="Pan J."/>
            <person name="Luo Z.H."/>
            <person name="Li M."/>
        </authorList>
    </citation>
    <scope>NUCLEOTIDE SEQUENCE [LARGE SCALE GENOMIC DNA]</scope>
    <source>
        <strain evidence="1">HyVt-483</strain>
    </source>
</reference>
<dbReference type="EMBL" id="DRMH01000014">
    <property type="protein sequence ID" value="HFC97079.1"/>
    <property type="molecule type" value="Genomic_DNA"/>
</dbReference>
<organism evidence="1">
    <name type="scientific">Thermosulfurimonas dismutans</name>
    <dbReference type="NCBI Taxonomy" id="999894"/>
    <lineage>
        <taxon>Bacteria</taxon>
        <taxon>Pseudomonadati</taxon>
        <taxon>Thermodesulfobacteriota</taxon>
        <taxon>Thermodesulfobacteria</taxon>
        <taxon>Thermodesulfobacteriales</taxon>
        <taxon>Thermodesulfobacteriaceae</taxon>
        <taxon>Thermosulfurimonas</taxon>
    </lineage>
</organism>
<protein>
    <submittedName>
        <fullName evidence="1">Helix-turn-helix domain-containing protein</fullName>
    </submittedName>
</protein>
<dbReference type="AlphaFoldDB" id="A0A7C3GFV3"/>
<name>A0A7C3GFV3_9BACT</name>
<sequence>MKQKEKMKTLSPKKAKFVELLVSGLSYREAGKKLGLSHTTAWRWSLDPAVQETIARMHAERLRATQGKLLEGVTVAVETLINLCHAKSGYVAVQAAKAILDLTLKLEETLNLQSRIEAIEERLKELETKEV</sequence>